<proteinExistence type="predicted"/>
<sequence>MPPKSILDQRIEQLTQQLPWQRRQLSEQTSVVAAALRHRLTSPETFAVATLTGMLFGFWLHADGSKPEASGSTNHSNRLLIWQEVCHHIRHLLWRSLLR</sequence>
<comment type="caution">
    <text evidence="1">The sequence shown here is derived from an EMBL/GenBank/DDBJ whole genome shotgun (WGS) entry which is preliminary data.</text>
</comment>
<evidence type="ECO:0000313" key="2">
    <source>
        <dbReference type="Proteomes" id="UP001231616"/>
    </source>
</evidence>
<dbReference type="EMBL" id="JAUZVZ010000007">
    <property type="protein sequence ID" value="MDP4535783.1"/>
    <property type="molecule type" value="Genomic_DNA"/>
</dbReference>
<keyword evidence="2" id="KW-1185">Reference proteome</keyword>
<dbReference type="RefSeq" id="WP_305893049.1">
    <property type="nucleotide sequence ID" value="NZ_JAUZVZ010000007.1"/>
</dbReference>
<organism evidence="1 2">
    <name type="scientific">Alkalimonas collagenimarina</name>
    <dbReference type="NCBI Taxonomy" id="400390"/>
    <lineage>
        <taxon>Bacteria</taxon>
        <taxon>Pseudomonadati</taxon>
        <taxon>Pseudomonadota</taxon>
        <taxon>Gammaproteobacteria</taxon>
        <taxon>Alkalimonas</taxon>
    </lineage>
</organism>
<name>A0ABT9GXN7_9GAMM</name>
<reference evidence="1 2" key="1">
    <citation type="submission" date="2023-08" db="EMBL/GenBank/DDBJ databases">
        <authorList>
            <person name="Joshi A."/>
            <person name="Thite S."/>
        </authorList>
    </citation>
    <scope>NUCLEOTIDE SEQUENCE [LARGE SCALE GENOMIC DNA]</scope>
    <source>
        <strain evidence="1 2">AC40</strain>
    </source>
</reference>
<evidence type="ECO:0000313" key="1">
    <source>
        <dbReference type="EMBL" id="MDP4535783.1"/>
    </source>
</evidence>
<gene>
    <name evidence="1" type="ORF">Q3O60_06265</name>
</gene>
<dbReference type="Proteomes" id="UP001231616">
    <property type="component" value="Unassembled WGS sequence"/>
</dbReference>
<protein>
    <submittedName>
        <fullName evidence="1">Uncharacterized protein</fullName>
    </submittedName>
</protein>
<accession>A0ABT9GXN7</accession>